<dbReference type="Proteomes" id="UP001144205">
    <property type="component" value="Unassembled WGS sequence"/>
</dbReference>
<proteinExistence type="predicted"/>
<evidence type="ECO:0000313" key="2">
    <source>
        <dbReference type="Proteomes" id="UP001144205"/>
    </source>
</evidence>
<dbReference type="InterPro" id="IPR002060">
    <property type="entry name" value="Squ/phyt_synthse"/>
</dbReference>
<dbReference type="EMBL" id="BROH01000004">
    <property type="protein sequence ID" value="GKY88020.1"/>
    <property type="molecule type" value="Genomic_DNA"/>
</dbReference>
<gene>
    <name evidence="1" type="ORF">STA1M1_18890</name>
</gene>
<accession>A0ABQ5LSQ4</accession>
<dbReference type="Gene3D" id="1.10.600.10">
    <property type="entry name" value="Farnesyl Diphosphate Synthase"/>
    <property type="match status" value="1"/>
</dbReference>
<dbReference type="InterPro" id="IPR008949">
    <property type="entry name" value="Isoprenoid_synthase_dom_sf"/>
</dbReference>
<dbReference type="Pfam" id="PF00494">
    <property type="entry name" value="SQS_PSY"/>
    <property type="match status" value="1"/>
</dbReference>
<keyword evidence="2" id="KW-1185">Reference proteome</keyword>
<organism evidence="1 2">
    <name type="scientific">Sinisalibacter aestuarii</name>
    <dbReference type="NCBI Taxonomy" id="2949426"/>
    <lineage>
        <taxon>Bacteria</taxon>
        <taxon>Pseudomonadati</taxon>
        <taxon>Pseudomonadota</taxon>
        <taxon>Alphaproteobacteria</taxon>
        <taxon>Rhodobacterales</taxon>
        <taxon>Roseobacteraceae</taxon>
        <taxon>Sinisalibacter</taxon>
    </lineage>
</organism>
<reference evidence="1" key="1">
    <citation type="journal article" date="2023" name="Int. J. Syst. Evol. Microbiol.">
        <title>Sinisalibacter aestuarii sp. nov., isolated from estuarine sediment of the Arakawa River.</title>
        <authorList>
            <person name="Arafat S.T."/>
            <person name="Hirano S."/>
            <person name="Sato A."/>
            <person name="Takeuchi K."/>
            <person name="Yasuda T."/>
            <person name="Terahara T."/>
            <person name="Hamada M."/>
            <person name="Kobayashi T."/>
        </authorList>
    </citation>
    <scope>NUCLEOTIDE SEQUENCE</scope>
    <source>
        <strain evidence="1">B-399</strain>
    </source>
</reference>
<name>A0ABQ5LSQ4_9RHOB</name>
<sequence length="251" mass="26667">MSVAACAALVEKGDPDRFLSAMTGGPQARARLFPLYAFNLEVARAPWVASEPMIGQMRLQFWRDTLAEIGAGKPARAHEVAAPLAETVRAAGLPLDLLDEMVIARWADLERAPFADAGALRDYLAATAGNLMWASVLALGGDAALETPARAAGLAAGLASWLMAVPDLDSRGWRPLPADVPGLIEETHAALREARRARVGAALPALRAAWRAESVLMRAMRDPTAIGAGRLGGSEFGRRGGLLWKSLTGRW</sequence>
<dbReference type="SUPFAM" id="SSF48576">
    <property type="entry name" value="Terpenoid synthases"/>
    <property type="match status" value="1"/>
</dbReference>
<comment type="caution">
    <text evidence="1">The sequence shown here is derived from an EMBL/GenBank/DDBJ whole genome shotgun (WGS) entry which is preliminary data.</text>
</comment>
<evidence type="ECO:0000313" key="1">
    <source>
        <dbReference type="EMBL" id="GKY88020.1"/>
    </source>
</evidence>
<protein>
    <submittedName>
        <fullName evidence="1">Phytoene synthase</fullName>
    </submittedName>
</protein>
<dbReference type="RefSeq" id="WP_281842015.1">
    <property type="nucleotide sequence ID" value="NZ_BROH01000004.1"/>
</dbReference>